<evidence type="ECO:0000256" key="2">
    <source>
        <dbReference type="ARBA" id="ARBA00022679"/>
    </source>
</evidence>
<dbReference type="AlphaFoldDB" id="A0A9J6RRB2"/>
<dbReference type="Pfam" id="PF01553">
    <property type="entry name" value="Acyltransferase"/>
    <property type="match status" value="1"/>
</dbReference>
<keyword evidence="6" id="KW-1185">Reference proteome</keyword>
<keyword evidence="3 5" id="KW-0012">Acyltransferase</keyword>
<dbReference type="PANTHER" id="PTHR10434">
    <property type="entry name" value="1-ACYL-SN-GLYCEROL-3-PHOSPHATE ACYLTRANSFERASE"/>
    <property type="match status" value="1"/>
</dbReference>
<dbReference type="Proteomes" id="UP001069090">
    <property type="component" value="Unassembled WGS sequence"/>
</dbReference>
<dbReference type="GO" id="GO:0003841">
    <property type="term" value="F:1-acylglycerol-3-phosphate O-acyltransferase activity"/>
    <property type="evidence" value="ECO:0007669"/>
    <property type="project" value="TreeGrafter"/>
</dbReference>
<dbReference type="RefSeq" id="WP_258332841.1">
    <property type="nucleotide sequence ID" value="NZ_JAPTGG010000018.1"/>
</dbReference>
<accession>A0A9J6RRB2</accession>
<proteinExistence type="predicted"/>
<evidence type="ECO:0000256" key="1">
    <source>
        <dbReference type="ARBA" id="ARBA00005189"/>
    </source>
</evidence>
<dbReference type="SMART" id="SM00563">
    <property type="entry name" value="PlsC"/>
    <property type="match status" value="1"/>
</dbReference>
<name>A0A9J6RRB2_9GAMM</name>
<dbReference type="GO" id="GO:0006654">
    <property type="term" value="P:phosphatidic acid biosynthetic process"/>
    <property type="evidence" value="ECO:0007669"/>
    <property type="project" value="TreeGrafter"/>
</dbReference>
<evidence type="ECO:0000256" key="3">
    <source>
        <dbReference type="ARBA" id="ARBA00023315"/>
    </source>
</evidence>
<evidence type="ECO:0000313" key="5">
    <source>
        <dbReference type="EMBL" id="MCZ0866890.1"/>
    </source>
</evidence>
<dbReference type="EMBL" id="JAPTGG010000018">
    <property type="protein sequence ID" value="MCZ0866890.1"/>
    <property type="molecule type" value="Genomic_DNA"/>
</dbReference>
<organism evidence="5 6">
    <name type="scientific">Dasania phycosphaerae</name>
    <dbReference type="NCBI Taxonomy" id="2950436"/>
    <lineage>
        <taxon>Bacteria</taxon>
        <taxon>Pseudomonadati</taxon>
        <taxon>Pseudomonadota</taxon>
        <taxon>Gammaproteobacteria</taxon>
        <taxon>Cellvibrionales</taxon>
        <taxon>Spongiibacteraceae</taxon>
        <taxon>Dasania</taxon>
    </lineage>
</organism>
<dbReference type="SUPFAM" id="SSF69593">
    <property type="entry name" value="Glycerol-3-phosphate (1)-acyltransferase"/>
    <property type="match status" value="1"/>
</dbReference>
<protein>
    <submittedName>
        <fullName evidence="5">Lysophospholipid acyltransferase family protein</fullName>
    </submittedName>
</protein>
<keyword evidence="2" id="KW-0808">Transferase</keyword>
<dbReference type="PANTHER" id="PTHR10434:SF9">
    <property type="entry name" value="PHOSPHOLIPID_GLYCEROL ACYLTRANSFERASE DOMAIN-CONTAINING PROTEIN"/>
    <property type="match status" value="1"/>
</dbReference>
<reference evidence="5 6" key="1">
    <citation type="submission" date="2022-12" db="EMBL/GenBank/DDBJ databases">
        <title>Dasania phycosphaerae sp. nov., isolated from particulate material of the south coast of Korea.</title>
        <authorList>
            <person name="Jiang Y."/>
        </authorList>
    </citation>
    <scope>NUCLEOTIDE SEQUENCE [LARGE SCALE GENOMIC DNA]</scope>
    <source>
        <strain evidence="5 6">GY-19</strain>
    </source>
</reference>
<evidence type="ECO:0000313" key="6">
    <source>
        <dbReference type="Proteomes" id="UP001069090"/>
    </source>
</evidence>
<gene>
    <name evidence="5" type="ORF">O0V09_16905</name>
</gene>
<dbReference type="CDD" id="cd07988">
    <property type="entry name" value="LPLAT_ABO13168-like"/>
    <property type="match status" value="1"/>
</dbReference>
<feature type="domain" description="Phospholipid/glycerol acyltransferase" evidence="4">
    <location>
        <begin position="41"/>
        <end position="153"/>
    </location>
</feature>
<dbReference type="InterPro" id="IPR002123">
    <property type="entry name" value="Plipid/glycerol_acylTrfase"/>
</dbReference>
<comment type="caution">
    <text evidence="5">The sequence shown here is derived from an EMBL/GenBank/DDBJ whole genome shotgun (WGS) entry which is preliminary data.</text>
</comment>
<sequence>MRATIFSTPILNSALTAISKILLRLLGWRIEGQFPTAPKFVLVGAPHTSNWDFMLMLLVVFAVRADVHWMGKDSLFPKPFDGFMRWLGGIAVDRSKANNTVEQMIAHYQANDELIVIMTPEGTRSKVSVWKTGFYHIAKGAEVPIVLGYIDGAKKVVGLGKVFTPAGDLEQDMAAIKAFYADKQGLRPELT</sequence>
<evidence type="ECO:0000259" key="4">
    <source>
        <dbReference type="SMART" id="SM00563"/>
    </source>
</evidence>
<comment type="pathway">
    <text evidence="1">Lipid metabolism.</text>
</comment>